<protein>
    <submittedName>
        <fullName evidence="2">Uncharacterized protein</fullName>
    </submittedName>
</protein>
<dbReference type="Proteomes" id="UP000053864">
    <property type="component" value="Unassembled WGS sequence"/>
</dbReference>
<feature type="transmembrane region" description="Helical" evidence="1">
    <location>
        <begin position="85"/>
        <end position="106"/>
    </location>
</feature>
<reference evidence="2" key="1">
    <citation type="submission" date="2013-11" db="EMBL/GenBank/DDBJ databases">
        <title>The Genome Sequence of Phytophthora parasitica CJ05E6.</title>
        <authorList>
            <consortium name="The Broad Institute Genomics Platform"/>
            <person name="Russ C."/>
            <person name="Tyler B."/>
            <person name="Panabieres F."/>
            <person name="Shan W."/>
            <person name="Tripathy S."/>
            <person name="Grunwald N."/>
            <person name="Machado M."/>
            <person name="Johnson C.S."/>
            <person name="Arredondo F."/>
            <person name="Hong C."/>
            <person name="Coffey M."/>
            <person name="Young S.K."/>
            <person name="Zeng Q."/>
            <person name="Gargeya S."/>
            <person name="Fitzgerald M."/>
            <person name="Abouelleil A."/>
            <person name="Alvarado L."/>
            <person name="Chapman S.B."/>
            <person name="Gainer-Dewar J."/>
            <person name="Goldberg J."/>
            <person name="Griggs A."/>
            <person name="Gujja S."/>
            <person name="Hansen M."/>
            <person name="Howarth C."/>
            <person name="Imamovic A."/>
            <person name="Ireland A."/>
            <person name="Larimer J."/>
            <person name="McCowan C."/>
            <person name="Murphy C."/>
            <person name="Pearson M."/>
            <person name="Poon T.W."/>
            <person name="Priest M."/>
            <person name="Roberts A."/>
            <person name="Saif S."/>
            <person name="Shea T."/>
            <person name="Sykes S."/>
            <person name="Wortman J."/>
            <person name="Nusbaum C."/>
            <person name="Birren B."/>
        </authorList>
    </citation>
    <scope>NUCLEOTIDE SEQUENCE [LARGE SCALE GENOMIC DNA]</scope>
    <source>
        <strain evidence="2">CJ05E6</strain>
    </source>
</reference>
<accession>W2IQ62</accession>
<keyword evidence="1" id="KW-1133">Transmembrane helix</keyword>
<proteinExistence type="predicted"/>
<keyword evidence="1" id="KW-0472">Membrane</keyword>
<feature type="transmembrane region" description="Helical" evidence="1">
    <location>
        <begin position="260"/>
        <end position="279"/>
    </location>
</feature>
<feature type="non-terminal residue" evidence="2">
    <location>
        <position position="316"/>
    </location>
</feature>
<evidence type="ECO:0000256" key="1">
    <source>
        <dbReference type="SAM" id="Phobius"/>
    </source>
</evidence>
<sequence>MKKRIPIRGQDRVPLSFSASPGKSSASSFSQLATWMEDIAADIFAGPLLSSLFRLSMNSTGETAEPMAAFVPRNWTHELTVAEGITLVALPLVALVLIYVLLRIVWKVPDSPELPQHTLPSYGSVTSQEESLRPVRRPKTSLVEEGEVAGDYRKHWYNTFDFAFMLGMIVYAAAMLVLTYSYEPQWLHGTHFWLMQLPKLAVMMLVSLIGGVICRVFCDVDEKGYIMTNKSSKFKVNYTRKLQHFAAYMVPLVIKSEYSGPIALAWGDFFTMLGFLVLIKPIREHSKFFMLQFNSLDRPEDRPNTLKWIILGNIAP</sequence>
<dbReference type="AlphaFoldDB" id="W2IQ62"/>
<keyword evidence="1" id="KW-0812">Transmembrane</keyword>
<organism evidence="2">
    <name type="scientific">Phytophthora nicotianae</name>
    <name type="common">Potato buckeye rot agent</name>
    <name type="synonym">Phytophthora parasitica</name>
    <dbReference type="NCBI Taxonomy" id="4792"/>
    <lineage>
        <taxon>Eukaryota</taxon>
        <taxon>Sar</taxon>
        <taxon>Stramenopiles</taxon>
        <taxon>Oomycota</taxon>
        <taxon>Peronosporomycetes</taxon>
        <taxon>Peronosporales</taxon>
        <taxon>Peronosporaceae</taxon>
        <taxon>Phytophthora</taxon>
    </lineage>
</organism>
<name>W2IQ62_PHYNI</name>
<gene>
    <name evidence="2" type="ORF">L916_12248</name>
</gene>
<feature type="transmembrane region" description="Helical" evidence="1">
    <location>
        <begin position="162"/>
        <end position="180"/>
    </location>
</feature>
<dbReference type="VEuPathDB" id="FungiDB:PPTG_13243"/>
<dbReference type="EMBL" id="KI673948">
    <property type="protein sequence ID" value="ETL35662.1"/>
    <property type="molecule type" value="Genomic_DNA"/>
</dbReference>
<feature type="transmembrane region" description="Helical" evidence="1">
    <location>
        <begin position="200"/>
        <end position="218"/>
    </location>
</feature>
<evidence type="ECO:0000313" key="2">
    <source>
        <dbReference type="EMBL" id="ETL35662.1"/>
    </source>
</evidence>